<evidence type="ECO:0000313" key="1">
    <source>
        <dbReference type="EMBL" id="KCZ80347.1"/>
    </source>
</evidence>
<reference evidence="2" key="1">
    <citation type="submission" date="2013-02" db="EMBL/GenBank/DDBJ databases">
        <authorList>
            <consortium name="The Broad Institute Genome Sequencing Platform"/>
            <person name="Cuomo C."/>
            <person name="Becnel J."/>
            <person name="Sanscrainte N."/>
            <person name="Walker B."/>
            <person name="Young S.K."/>
            <person name="Zeng Q."/>
            <person name="Gargeya S."/>
            <person name="Fitzgerald M."/>
            <person name="Haas B."/>
            <person name="Abouelleil A."/>
            <person name="Alvarado L."/>
            <person name="Arachchi H.M."/>
            <person name="Berlin A.M."/>
            <person name="Chapman S.B."/>
            <person name="Dewar J."/>
            <person name="Goldberg J."/>
            <person name="Griggs A."/>
            <person name="Gujja S."/>
            <person name="Hansen M."/>
            <person name="Howarth C."/>
            <person name="Imamovic A."/>
            <person name="Larimer J."/>
            <person name="McCowan C."/>
            <person name="Murphy C."/>
            <person name="Neiman D."/>
            <person name="Pearson M."/>
            <person name="Priest M."/>
            <person name="Roberts A."/>
            <person name="Saif S."/>
            <person name="Shea T."/>
            <person name="Sisk P."/>
            <person name="Sykes S."/>
            <person name="Wortman J."/>
            <person name="Nusbaum C."/>
            <person name="Birren B."/>
        </authorList>
    </citation>
    <scope>NUCLEOTIDE SEQUENCE [LARGE SCALE GENOMIC DNA]</scope>
    <source>
        <strain evidence="2">PRA339</strain>
    </source>
</reference>
<dbReference type="VEuPathDB" id="MicrosporidiaDB:H312_02254"/>
<organism evidence="1 2">
    <name type="scientific">Anncaliia algerae PRA339</name>
    <dbReference type="NCBI Taxonomy" id="1288291"/>
    <lineage>
        <taxon>Eukaryota</taxon>
        <taxon>Fungi</taxon>
        <taxon>Fungi incertae sedis</taxon>
        <taxon>Microsporidia</taxon>
        <taxon>Tubulinosematoidea</taxon>
        <taxon>Tubulinosematidae</taxon>
        <taxon>Anncaliia</taxon>
    </lineage>
</organism>
<dbReference type="OrthoDB" id="10344313at2759"/>
<reference evidence="1 2" key="2">
    <citation type="submission" date="2014-03" db="EMBL/GenBank/DDBJ databases">
        <title>The Genome Sequence of Anncaliia algerae insect isolate PRA339.</title>
        <authorList>
            <consortium name="The Broad Institute Genome Sequencing Platform"/>
            <consortium name="The Broad Institute Genome Sequencing Center for Infectious Disease"/>
            <person name="Cuomo C."/>
            <person name="Becnel J."/>
            <person name="Sanscrainte N."/>
            <person name="Walker B."/>
            <person name="Young S.K."/>
            <person name="Zeng Q."/>
            <person name="Gargeya S."/>
            <person name="Fitzgerald M."/>
            <person name="Haas B."/>
            <person name="Abouelleil A."/>
            <person name="Alvarado L."/>
            <person name="Arachchi H.M."/>
            <person name="Berlin A.M."/>
            <person name="Chapman S.B."/>
            <person name="Dewar J."/>
            <person name="Goldberg J."/>
            <person name="Griggs A."/>
            <person name="Gujja S."/>
            <person name="Hansen M."/>
            <person name="Howarth C."/>
            <person name="Imamovic A."/>
            <person name="Larimer J."/>
            <person name="McCowan C."/>
            <person name="Murphy C."/>
            <person name="Neiman D."/>
            <person name="Pearson M."/>
            <person name="Priest M."/>
            <person name="Roberts A."/>
            <person name="Saif S."/>
            <person name="Shea T."/>
            <person name="Sisk P."/>
            <person name="Sykes S."/>
            <person name="Wortman J."/>
            <person name="Nusbaum C."/>
            <person name="Birren B."/>
        </authorList>
    </citation>
    <scope>NUCLEOTIDE SEQUENCE [LARGE SCALE GENOMIC DNA]</scope>
    <source>
        <strain evidence="1 2">PRA339</strain>
    </source>
</reference>
<evidence type="ECO:0000313" key="2">
    <source>
        <dbReference type="Proteomes" id="UP000030655"/>
    </source>
</evidence>
<feature type="non-terminal residue" evidence="1">
    <location>
        <position position="249"/>
    </location>
</feature>
<dbReference type="AlphaFoldDB" id="A0A059EZQ6"/>
<gene>
    <name evidence="1" type="ORF">H312_02254</name>
</gene>
<dbReference type="Proteomes" id="UP000030655">
    <property type="component" value="Unassembled WGS sequence"/>
</dbReference>
<accession>A0A059EZQ6</accession>
<sequence>MLIYFIFCLCTFKSKKEDYVVRIGNKEYSFKRISDNKFKIQGAIIKVVKLKKVKKHTSCSKDFIEQLIVTEDSYSDESSEDKAKLKRSKKRLFKPTNAIKKPCKIKNRKNYNKSDMDKEIYSHLKDKESSGSRYYSDQPVNYPKLAYKVSSKPKEKESIKILPNNSKEEISETDFYSCKNASGNLDFEAVYKKMEKNFSKYVIEAKNNSNNKIILNEIKDKVNKHIRFLNSELKGYDVYLHSGQINEEL</sequence>
<dbReference type="EMBL" id="KK365186">
    <property type="protein sequence ID" value="KCZ80347.1"/>
    <property type="molecule type" value="Genomic_DNA"/>
</dbReference>
<dbReference type="HOGENOM" id="CLU_1117962_0_0_1"/>
<keyword evidence="2" id="KW-1185">Reference proteome</keyword>
<name>A0A059EZQ6_9MICR</name>
<proteinExistence type="predicted"/>
<protein>
    <submittedName>
        <fullName evidence="1">Uncharacterized protein</fullName>
    </submittedName>
</protein>